<dbReference type="OrthoDB" id="9770099at2"/>
<dbReference type="InterPro" id="IPR003838">
    <property type="entry name" value="ABC3_permease_C"/>
</dbReference>
<keyword evidence="2" id="KW-1003">Cell membrane</keyword>
<feature type="transmembrane region" description="Helical" evidence="7">
    <location>
        <begin position="21"/>
        <end position="45"/>
    </location>
</feature>
<dbReference type="GO" id="GO:0005886">
    <property type="term" value="C:plasma membrane"/>
    <property type="evidence" value="ECO:0007669"/>
    <property type="project" value="UniProtKB-SubCell"/>
</dbReference>
<comment type="subcellular location">
    <subcellularLocation>
        <location evidence="1">Cell membrane</location>
        <topology evidence="1">Multi-pass membrane protein</topology>
    </subcellularLocation>
</comment>
<name>Q0AYE6_SYNWW</name>
<accession>Q0AYE6</accession>
<dbReference type="GO" id="GO:0022857">
    <property type="term" value="F:transmembrane transporter activity"/>
    <property type="evidence" value="ECO:0007669"/>
    <property type="project" value="TreeGrafter"/>
</dbReference>
<feature type="transmembrane region" description="Helical" evidence="7">
    <location>
        <begin position="318"/>
        <end position="344"/>
    </location>
</feature>
<dbReference type="HOGENOM" id="CLU_000604_8_7_9"/>
<dbReference type="EMBL" id="CP000448">
    <property type="protein sequence ID" value="ABI68258.1"/>
    <property type="molecule type" value="Genomic_DNA"/>
</dbReference>
<evidence type="ECO:0000256" key="1">
    <source>
        <dbReference type="ARBA" id="ARBA00004651"/>
    </source>
</evidence>
<evidence type="ECO:0000313" key="10">
    <source>
        <dbReference type="EMBL" id="ABI68258.1"/>
    </source>
</evidence>
<dbReference type="InterPro" id="IPR050250">
    <property type="entry name" value="Macrolide_Exporter_MacB"/>
</dbReference>
<dbReference type="Proteomes" id="UP000001968">
    <property type="component" value="Chromosome"/>
</dbReference>
<dbReference type="STRING" id="335541.Swol_0943"/>
<protein>
    <submittedName>
        <fullName evidence="10">ABC transporter component-like protein</fullName>
    </submittedName>
</protein>
<evidence type="ECO:0000256" key="3">
    <source>
        <dbReference type="ARBA" id="ARBA00022692"/>
    </source>
</evidence>
<evidence type="ECO:0000313" key="11">
    <source>
        <dbReference type="Proteomes" id="UP000001968"/>
    </source>
</evidence>
<dbReference type="AlphaFoldDB" id="Q0AYE6"/>
<evidence type="ECO:0000256" key="2">
    <source>
        <dbReference type="ARBA" id="ARBA00022475"/>
    </source>
</evidence>
<dbReference type="RefSeq" id="WP_011640363.1">
    <property type="nucleotide sequence ID" value="NC_008346.1"/>
</dbReference>
<evidence type="ECO:0000259" key="8">
    <source>
        <dbReference type="Pfam" id="PF02687"/>
    </source>
</evidence>
<evidence type="ECO:0000256" key="7">
    <source>
        <dbReference type="SAM" id="Phobius"/>
    </source>
</evidence>
<evidence type="ECO:0000256" key="6">
    <source>
        <dbReference type="ARBA" id="ARBA00038076"/>
    </source>
</evidence>
<keyword evidence="11" id="KW-1185">Reference proteome</keyword>
<feature type="domain" description="ABC3 transporter permease C-terminal" evidence="8">
    <location>
        <begin position="323"/>
        <end position="444"/>
    </location>
</feature>
<dbReference type="PANTHER" id="PTHR30572:SF4">
    <property type="entry name" value="ABC TRANSPORTER PERMEASE YTRF"/>
    <property type="match status" value="1"/>
</dbReference>
<reference evidence="11" key="1">
    <citation type="journal article" date="2010" name="Environ. Microbiol.">
        <title>The genome of Syntrophomonas wolfei: new insights into syntrophic metabolism and biohydrogen production.</title>
        <authorList>
            <person name="Sieber J.R."/>
            <person name="Sims D.R."/>
            <person name="Han C."/>
            <person name="Kim E."/>
            <person name="Lykidis A."/>
            <person name="Lapidus A.L."/>
            <person name="McDonnald E."/>
            <person name="Rohlin L."/>
            <person name="Culley D.E."/>
            <person name="Gunsalus R."/>
            <person name="McInerney M.J."/>
        </authorList>
    </citation>
    <scope>NUCLEOTIDE SEQUENCE [LARGE SCALE GENOMIC DNA]</scope>
    <source>
        <strain evidence="11">DSM 2245B / Goettingen</strain>
    </source>
</reference>
<evidence type="ECO:0000256" key="5">
    <source>
        <dbReference type="ARBA" id="ARBA00023136"/>
    </source>
</evidence>
<feature type="domain" description="MacB-like periplasmic core" evidence="9">
    <location>
        <begin position="21"/>
        <end position="158"/>
    </location>
</feature>
<evidence type="ECO:0000259" key="9">
    <source>
        <dbReference type="Pfam" id="PF12704"/>
    </source>
</evidence>
<dbReference type="PANTHER" id="PTHR30572">
    <property type="entry name" value="MEMBRANE COMPONENT OF TRANSPORTER-RELATED"/>
    <property type="match status" value="1"/>
</dbReference>
<evidence type="ECO:0000256" key="4">
    <source>
        <dbReference type="ARBA" id="ARBA00022989"/>
    </source>
</evidence>
<dbReference type="Pfam" id="PF02687">
    <property type="entry name" value="FtsX"/>
    <property type="match status" value="1"/>
</dbReference>
<feature type="transmembrane region" description="Helical" evidence="7">
    <location>
        <begin position="408"/>
        <end position="434"/>
    </location>
</feature>
<dbReference type="InterPro" id="IPR025857">
    <property type="entry name" value="MacB_PCD"/>
</dbReference>
<keyword evidence="5 7" id="KW-0472">Membrane</keyword>
<comment type="similarity">
    <text evidence="6">Belongs to the ABC-4 integral membrane protein family.</text>
</comment>
<dbReference type="Pfam" id="PF12704">
    <property type="entry name" value="MacB_PCD"/>
    <property type="match status" value="1"/>
</dbReference>
<dbReference type="eggNOG" id="COG0577">
    <property type="taxonomic scope" value="Bacteria"/>
</dbReference>
<organism evidence="10 11">
    <name type="scientific">Syntrophomonas wolfei subsp. wolfei (strain DSM 2245B / Goettingen)</name>
    <dbReference type="NCBI Taxonomy" id="335541"/>
    <lineage>
        <taxon>Bacteria</taxon>
        <taxon>Bacillati</taxon>
        <taxon>Bacillota</taxon>
        <taxon>Clostridia</taxon>
        <taxon>Eubacteriales</taxon>
        <taxon>Syntrophomonadaceae</taxon>
        <taxon>Syntrophomonas</taxon>
    </lineage>
</organism>
<sequence>MNNFDLIKMSISSLLRRKLRTILTLLGVVIGTSSIVVMISLGIAMDLSFKESLKQMGNLNVIDVYPSYDMMPAMGSRGSEGVKLDDQAVRTLEQIPGVEAVMPSKNAYMRISAGKMVGDVNLIGINPEVMEAFDFEVQKGRLLSSLDKDAIVFGQQVAFNFRNPRSRNQEPMHHMMFGQDMPQEPPLDLINDKMLLTWDMSYGERRANKPDTDSDYTPPPPRKVKGVGILEGSFSEKAYSAYINLNTLEELLEEENKARHVDKSKQRKEDRYQNIKVKVSDIQQVESVQEKIKALGFQAFSLSDMVKSMKETSRKMQAILGGIGAVSLLVAAIGITNTMVMSIYERTREIGVMKVLGARLNDIRNLFLLEAAMIGLGGGCVGLLFSYLVSYILNRVTAGFMGNMGGNIGISVITWELGLTAVVFATMVGIISGYSPARRAMKLSALEAIRTE</sequence>
<proteinExistence type="inferred from homology"/>
<dbReference type="KEGG" id="swo:Swol_0943"/>
<gene>
    <name evidence="10" type="ordered locus">Swol_0943</name>
</gene>
<keyword evidence="3 7" id="KW-0812">Transmembrane</keyword>
<feature type="transmembrane region" description="Helical" evidence="7">
    <location>
        <begin position="365"/>
        <end position="388"/>
    </location>
</feature>
<keyword evidence="4 7" id="KW-1133">Transmembrane helix</keyword>